<dbReference type="GO" id="GO:0003960">
    <property type="term" value="F:quinone reductase (NADPH) activity"/>
    <property type="evidence" value="ECO:0007669"/>
    <property type="project" value="UniProtKB-EC"/>
</dbReference>
<evidence type="ECO:0000313" key="4">
    <source>
        <dbReference type="EMBL" id="MDR7084848.1"/>
    </source>
</evidence>
<evidence type="ECO:0000259" key="3">
    <source>
        <dbReference type="SMART" id="SM00829"/>
    </source>
</evidence>
<keyword evidence="5" id="KW-1185">Reference proteome</keyword>
<dbReference type="NCBIfam" id="TIGR02824">
    <property type="entry name" value="quinone_pig3"/>
    <property type="match status" value="1"/>
</dbReference>
<dbReference type="SUPFAM" id="SSF50129">
    <property type="entry name" value="GroES-like"/>
    <property type="match status" value="1"/>
</dbReference>
<dbReference type="InterPro" id="IPR013154">
    <property type="entry name" value="ADH-like_N"/>
</dbReference>
<dbReference type="Proteomes" id="UP001252243">
    <property type="component" value="Unassembled WGS sequence"/>
</dbReference>
<reference evidence="4 5" key="1">
    <citation type="submission" date="2023-07" db="EMBL/GenBank/DDBJ databases">
        <title>Sorghum-associated microbial communities from plants grown in Nebraska, USA.</title>
        <authorList>
            <person name="Schachtman D."/>
        </authorList>
    </citation>
    <scope>NUCLEOTIDE SEQUENCE [LARGE SCALE GENOMIC DNA]</scope>
    <source>
        <strain evidence="4 5">BE167</strain>
    </source>
</reference>
<comment type="caution">
    <text evidence="4">The sequence shown here is derived from an EMBL/GenBank/DDBJ whole genome shotgun (WGS) entry which is preliminary data.</text>
</comment>
<dbReference type="PANTHER" id="PTHR48106:SF8">
    <property type="entry name" value="OS02G0805600 PROTEIN"/>
    <property type="match status" value="1"/>
</dbReference>
<keyword evidence="1" id="KW-0521">NADP</keyword>
<dbReference type="InterPro" id="IPR013149">
    <property type="entry name" value="ADH-like_C"/>
</dbReference>
<dbReference type="SMART" id="SM00829">
    <property type="entry name" value="PKS_ER"/>
    <property type="match status" value="1"/>
</dbReference>
<dbReference type="Pfam" id="PF08240">
    <property type="entry name" value="ADH_N"/>
    <property type="match status" value="1"/>
</dbReference>
<keyword evidence="2 4" id="KW-0560">Oxidoreductase</keyword>
<proteinExistence type="predicted"/>
<dbReference type="Gene3D" id="3.90.180.10">
    <property type="entry name" value="Medium-chain alcohol dehydrogenases, catalytic domain"/>
    <property type="match status" value="1"/>
</dbReference>
<feature type="domain" description="Enoyl reductase (ER)" evidence="3">
    <location>
        <begin position="10"/>
        <end position="320"/>
    </location>
</feature>
<evidence type="ECO:0000313" key="5">
    <source>
        <dbReference type="Proteomes" id="UP001252243"/>
    </source>
</evidence>
<dbReference type="InterPro" id="IPR014189">
    <property type="entry name" value="Quinone_OxRdtase_PIG3"/>
</dbReference>
<dbReference type="CDD" id="cd05276">
    <property type="entry name" value="p53_inducible_oxidoreductase"/>
    <property type="match status" value="1"/>
</dbReference>
<organism evidence="4 5">
    <name type="scientific">Arthrobacter ginsengisoli</name>
    <dbReference type="NCBI Taxonomy" id="1356565"/>
    <lineage>
        <taxon>Bacteria</taxon>
        <taxon>Bacillati</taxon>
        <taxon>Actinomycetota</taxon>
        <taxon>Actinomycetes</taxon>
        <taxon>Micrococcales</taxon>
        <taxon>Micrococcaceae</taxon>
        <taxon>Arthrobacter</taxon>
    </lineage>
</organism>
<dbReference type="RefSeq" id="WP_310061890.1">
    <property type="nucleotide sequence ID" value="NZ_JAVDVQ010000034.1"/>
</dbReference>
<dbReference type="Gene3D" id="3.40.50.720">
    <property type="entry name" value="NAD(P)-binding Rossmann-like Domain"/>
    <property type="match status" value="1"/>
</dbReference>
<dbReference type="EC" id="1.6.5.5" evidence="4"/>
<gene>
    <name evidence="4" type="ORF">J2X01_004165</name>
</gene>
<dbReference type="Pfam" id="PF00107">
    <property type="entry name" value="ADH_zinc_N"/>
    <property type="match status" value="1"/>
</dbReference>
<accession>A0ABU1UI67</accession>
<evidence type="ECO:0000256" key="1">
    <source>
        <dbReference type="ARBA" id="ARBA00022857"/>
    </source>
</evidence>
<dbReference type="InterPro" id="IPR036291">
    <property type="entry name" value="NAD(P)-bd_dom_sf"/>
</dbReference>
<dbReference type="InterPro" id="IPR011032">
    <property type="entry name" value="GroES-like_sf"/>
</dbReference>
<evidence type="ECO:0000256" key="2">
    <source>
        <dbReference type="ARBA" id="ARBA00023002"/>
    </source>
</evidence>
<sequence>MKAVRSTTPGGPETLIVEELPRPEPQAGEVLIRVAGAGLNRADSLQRRGRYNLPPGASDIFGMEVSGTIAEVGPGVSSFAPGDQVMALLASGGYAEYVAVHAGHVLPVPEGTDLLEAAGIPEVAATVISNVWGTGRFAPGETVLIHGATGGIGVFGIQLIKALGGRVAVTASTSEKLEAARDLGADVLINYVEEDFAARMIAEGGADIILDTVGGPYLGRNVDALAPFGRIVTIGMQGGTEGNLNFAALMKKKASVSGTLLRDRSPEQKTQIMAEVARLVVPLLEAGDIRTVTERVYPLSDVAAAHAYFDTKGHVGKIVLDCRHTD</sequence>
<dbReference type="EMBL" id="JAVDVQ010000034">
    <property type="protein sequence ID" value="MDR7084848.1"/>
    <property type="molecule type" value="Genomic_DNA"/>
</dbReference>
<dbReference type="PANTHER" id="PTHR48106">
    <property type="entry name" value="QUINONE OXIDOREDUCTASE PIG3-RELATED"/>
    <property type="match status" value="1"/>
</dbReference>
<dbReference type="InterPro" id="IPR020843">
    <property type="entry name" value="ER"/>
</dbReference>
<name>A0ABU1UI67_9MICC</name>
<dbReference type="SUPFAM" id="SSF51735">
    <property type="entry name" value="NAD(P)-binding Rossmann-fold domains"/>
    <property type="match status" value="1"/>
</dbReference>
<protein>
    <submittedName>
        <fullName evidence="4">NADPH2:quinone reductase</fullName>
        <ecNumber evidence="4">1.6.5.5</ecNumber>
    </submittedName>
</protein>